<dbReference type="STRING" id="73044.GCA_000725795_01485"/>
<dbReference type="InterPro" id="IPR035906">
    <property type="entry name" value="MetI-like_sf"/>
</dbReference>
<feature type="transmembrane region" description="Helical" evidence="10">
    <location>
        <begin position="22"/>
        <end position="42"/>
    </location>
</feature>
<evidence type="ECO:0000313" key="12">
    <source>
        <dbReference type="EMBL" id="QBJ91217.1"/>
    </source>
</evidence>
<name>A0A4P6TWG6_STRSO</name>
<dbReference type="NCBIfam" id="TIGR00974">
    <property type="entry name" value="3a0107s02c"/>
    <property type="match status" value="1"/>
</dbReference>
<comment type="similarity">
    <text evidence="3 10">Belongs to the binding-protein-dependent transport system permease family. CysTW subfamily.</text>
</comment>
<reference evidence="12 13" key="1">
    <citation type="submission" date="2018-08" db="EMBL/GenBank/DDBJ databases">
        <title>The complete genome sequence of Streptomyces seoulensis, a pioneer strain for nickel superoxide dismutase discovery.</title>
        <authorList>
            <person name="Shin J."/>
            <person name="Lee J.-S."/>
            <person name="Lee E.-J."/>
            <person name="Youn H.-D."/>
        </authorList>
    </citation>
    <scope>NUCLEOTIDE SEQUENCE [LARGE SCALE GENOMIC DNA]</scope>
    <source>
        <strain evidence="12 13">KCTC 9819</strain>
    </source>
</reference>
<dbReference type="PROSITE" id="PS50928">
    <property type="entry name" value="ABC_TM1"/>
    <property type="match status" value="1"/>
</dbReference>
<dbReference type="PANTHER" id="PTHR42922">
    <property type="entry name" value="PHOSPHATE TRANSPORT SYSTEM PERMEASE PROTEIN PSTA"/>
    <property type="match status" value="1"/>
</dbReference>
<keyword evidence="6" id="KW-0592">Phosphate transport</keyword>
<proteinExistence type="inferred from homology"/>
<dbReference type="GO" id="GO:0035435">
    <property type="term" value="P:phosphate ion transmembrane transport"/>
    <property type="evidence" value="ECO:0007669"/>
    <property type="project" value="InterPro"/>
</dbReference>
<dbReference type="Proteomes" id="UP000292547">
    <property type="component" value="Chromosome"/>
</dbReference>
<dbReference type="OrthoDB" id="9775069at2"/>
<dbReference type="InterPro" id="IPR005672">
    <property type="entry name" value="Phosphate_PstA"/>
</dbReference>
<keyword evidence="13" id="KW-1185">Reference proteome</keyword>
<evidence type="ECO:0000256" key="3">
    <source>
        <dbReference type="ARBA" id="ARBA00007069"/>
    </source>
</evidence>
<evidence type="ECO:0000313" key="13">
    <source>
        <dbReference type="Proteomes" id="UP000292547"/>
    </source>
</evidence>
<evidence type="ECO:0000256" key="9">
    <source>
        <dbReference type="ARBA" id="ARBA00023136"/>
    </source>
</evidence>
<dbReference type="Pfam" id="PF00528">
    <property type="entry name" value="BPD_transp_1"/>
    <property type="match status" value="1"/>
</dbReference>
<dbReference type="GeneID" id="300099945"/>
<dbReference type="Gene3D" id="1.10.3720.10">
    <property type="entry name" value="MetI-like"/>
    <property type="match status" value="1"/>
</dbReference>
<feature type="transmembrane region" description="Helical" evidence="10">
    <location>
        <begin position="252"/>
        <end position="273"/>
    </location>
</feature>
<dbReference type="SUPFAM" id="SSF161098">
    <property type="entry name" value="MetI-like"/>
    <property type="match status" value="1"/>
</dbReference>
<dbReference type="InterPro" id="IPR051408">
    <property type="entry name" value="Phosphate_transprt_permease"/>
</dbReference>
<accession>A0A4P6TWG6</accession>
<evidence type="ECO:0000256" key="5">
    <source>
        <dbReference type="ARBA" id="ARBA00022475"/>
    </source>
</evidence>
<evidence type="ECO:0000256" key="10">
    <source>
        <dbReference type="RuleBase" id="RU363043"/>
    </source>
</evidence>
<comment type="function">
    <text evidence="1">Part of the binding-protein-dependent transport system for phosphate; probably responsible for the translocation of the substrate across the membrane.</text>
</comment>
<dbReference type="InterPro" id="IPR000515">
    <property type="entry name" value="MetI-like"/>
</dbReference>
<feature type="transmembrane region" description="Helical" evidence="10">
    <location>
        <begin position="79"/>
        <end position="100"/>
    </location>
</feature>
<dbReference type="GO" id="GO:0005315">
    <property type="term" value="F:phosphate transmembrane transporter activity"/>
    <property type="evidence" value="ECO:0007669"/>
    <property type="project" value="InterPro"/>
</dbReference>
<feature type="transmembrane region" description="Helical" evidence="10">
    <location>
        <begin position="322"/>
        <end position="344"/>
    </location>
</feature>
<gene>
    <name evidence="12" type="primary">pstA</name>
    <name evidence="12" type="ORF">D0Z67_13525</name>
</gene>
<evidence type="ECO:0000256" key="4">
    <source>
        <dbReference type="ARBA" id="ARBA00022448"/>
    </source>
</evidence>
<evidence type="ECO:0000259" key="11">
    <source>
        <dbReference type="PROSITE" id="PS50928"/>
    </source>
</evidence>
<keyword evidence="5 10" id="KW-1003">Cell membrane</keyword>
<evidence type="ECO:0000256" key="1">
    <source>
        <dbReference type="ARBA" id="ARBA00003510"/>
    </source>
</evidence>
<evidence type="ECO:0000256" key="6">
    <source>
        <dbReference type="ARBA" id="ARBA00022592"/>
    </source>
</evidence>
<keyword evidence="9 10" id="KW-0472">Membrane</keyword>
<evidence type="ECO:0000256" key="7">
    <source>
        <dbReference type="ARBA" id="ARBA00022692"/>
    </source>
</evidence>
<keyword evidence="4" id="KW-0813">Transport</keyword>
<feature type="transmembrane region" description="Helical" evidence="10">
    <location>
        <begin position="142"/>
        <end position="161"/>
    </location>
</feature>
<evidence type="ECO:0000256" key="8">
    <source>
        <dbReference type="ARBA" id="ARBA00022989"/>
    </source>
</evidence>
<feature type="transmembrane region" description="Helical" evidence="10">
    <location>
        <begin position="48"/>
        <end position="67"/>
    </location>
</feature>
<protein>
    <recommendedName>
        <fullName evidence="10">Phosphate transport system permease protein PstA</fullName>
    </recommendedName>
</protein>
<feature type="transmembrane region" description="Helical" evidence="10">
    <location>
        <begin position="168"/>
        <end position="197"/>
    </location>
</feature>
<organism evidence="12 13">
    <name type="scientific">Streptomyces seoulensis</name>
    <dbReference type="NCBI Taxonomy" id="73044"/>
    <lineage>
        <taxon>Bacteria</taxon>
        <taxon>Bacillati</taxon>
        <taxon>Actinomycetota</taxon>
        <taxon>Actinomycetes</taxon>
        <taxon>Kitasatosporales</taxon>
        <taxon>Streptomycetaceae</taxon>
        <taxon>Streptomyces</taxon>
    </lineage>
</organism>
<dbReference type="KEGG" id="sseo:D0Z67_13525"/>
<comment type="subcellular location">
    <subcellularLocation>
        <location evidence="2 10">Cell membrane</location>
        <topology evidence="2 10">Multi-pass membrane protein</topology>
    </subcellularLocation>
</comment>
<feature type="transmembrane region" description="Helical" evidence="10">
    <location>
        <begin position="203"/>
        <end position="220"/>
    </location>
</feature>
<feature type="domain" description="ABC transmembrane type-1" evidence="11">
    <location>
        <begin position="135"/>
        <end position="340"/>
    </location>
</feature>
<keyword evidence="7 10" id="KW-0812">Transmembrane</keyword>
<dbReference type="PANTHER" id="PTHR42922:SF1">
    <property type="entry name" value="PHOSPHATE TRANSPORT SYSTEM PERMEASE PROTEIN PSTA"/>
    <property type="match status" value="1"/>
</dbReference>
<keyword evidence="8 10" id="KW-1133">Transmembrane helix</keyword>
<dbReference type="AlphaFoldDB" id="A0A4P6TWG6"/>
<sequence>MSTALSPRDGAGVRRGAGLPKWSLWAVAAGSVVVAVGIGLVAGLTSHVQWGLIAALLFVLGTYVVATRVEGRRQAKDRVATALVWVAFLLALIPLVSLVWTTVSRGVKVLDGYFLSHSMGLVADSEPGGGIYHAILGSLEQVGLATAIGAPIGVLTAIYLVEYGRGRLALAVTFFVDVMTGIPSIVAGLFILSLMLILDLQPFGFAGSLALAILMMPVVVRSTEEMLKLVPNELREASLALGIPKWRTILKVVLPTSLGGITTGVMLAVARIAGETAPVLLLVFGNPFINANPFEGAQASLPLYIYQQYAQSAGAGAAYDRAWAASLTLIAFVMILNLVARGIARWKAPKTGR</sequence>
<dbReference type="GO" id="GO:0005886">
    <property type="term" value="C:plasma membrane"/>
    <property type="evidence" value="ECO:0007669"/>
    <property type="project" value="UniProtKB-SubCell"/>
</dbReference>
<dbReference type="CDD" id="cd06261">
    <property type="entry name" value="TM_PBP2"/>
    <property type="match status" value="1"/>
</dbReference>
<dbReference type="RefSeq" id="WP_031183938.1">
    <property type="nucleotide sequence ID" value="NZ_CP032229.1"/>
</dbReference>
<evidence type="ECO:0000256" key="2">
    <source>
        <dbReference type="ARBA" id="ARBA00004651"/>
    </source>
</evidence>
<dbReference type="EMBL" id="CP032229">
    <property type="protein sequence ID" value="QBJ91217.1"/>
    <property type="molecule type" value="Genomic_DNA"/>
</dbReference>